<dbReference type="InterPro" id="IPR036250">
    <property type="entry name" value="AcylCo_DH-like_C"/>
</dbReference>
<evidence type="ECO:0000256" key="5">
    <source>
        <dbReference type="ARBA" id="ARBA00023002"/>
    </source>
</evidence>
<dbReference type="InterPro" id="IPR009100">
    <property type="entry name" value="AcylCoA_DH/oxidase_NM_dom_sf"/>
</dbReference>
<dbReference type="AlphaFoldDB" id="A0A381ZS00"/>
<dbReference type="Gene3D" id="2.40.110.10">
    <property type="entry name" value="Butyryl-CoA Dehydrogenase, subunit A, domain 2"/>
    <property type="match status" value="1"/>
</dbReference>
<comment type="cofactor">
    <cofactor evidence="1">
        <name>FAD</name>
        <dbReference type="ChEBI" id="CHEBI:57692"/>
    </cofactor>
</comment>
<evidence type="ECO:0000256" key="2">
    <source>
        <dbReference type="ARBA" id="ARBA00009347"/>
    </source>
</evidence>
<protein>
    <recommendedName>
        <fullName evidence="9">Acyl-CoA dehydrogenase/oxidase C-terminal domain-containing protein</fullName>
    </recommendedName>
</protein>
<keyword evidence="5" id="KW-0560">Oxidoreductase</keyword>
<dbReference type="PANTHER" id="PTHR43884">
    <property type="entry name" value="ACYL-COA DEHYDROGENASE"/>
    <property type="match status" value="1"/>
</dbReference>
<gene>
    <name evidence="8" type="ORF">METZ01_LOCUS144595</name>
</gene>
<dbReference type="SUPFAM" id="SSF56645">
    <property type="entry name" value="Acyl-CoA dehydrogenase NM domain-like"/>
    <property type="match status" value="1"/>
</dbReference>
<dbReference type="InterPro" id="IPR046373">
    <property type="entry name" value="Acyl-CoA_Oxase/DH_mid-dom_sf"/>
</dbReference>
<dbReference type="SUPFAM" id="SSF47203">
    <property type="entry name" value="Acyl-CoA dehydrogenase C-terminal domain-like"/>
    <property type="match status" value="1"/>
</dbReference>
<evidence type="ECO:0000259" key="6">
    <source>
        <dbReference type="Pfam" id="PF00441"/>
    </source>
</evidence>
<dbReference type="CDD" id="cd00567">
    <property type="entry name" value="ACAD"/>
    <property type="match status" value="1"/>
</dbReference>
<evidence type="ECO:0000256" key="3">
    <source>
        <dbReference type="ARBA" id="ARBA00022630"/>
    </source>
</evidence>
<keyword evidence="4" id="KW-0274">FAD</keyword>
<evidence type="ECO:0000256" key="4">
    <source>
        <dbReference type="ARBA" id="ARBA00022827"/>
    </source>
</evidence>
<dbReference type="Pfam" id="PF00441">
    <property type="entry name" value="Acyl-CoA_dh_1"/>
    <property type="match status" value="1"/>
</dbReference>
<keyword evidence="3" id="KW-0285">Flavoprotein</keyword>
<dbReference type="InterPro" id="IPR037069">
    <property type="entry name" value="AcylCoA_DH/ox_N_sf"/>
</dbReference>
<dbReference type="GO" id="GO:0003995">
    <property type="term" value="F:acyl-CoA dehydrogenase activity"/>
    <property type="evidence" value="ECO:0007669"/>
    <property type="project" value="TreeGrafter"/>
</dbReference>
<feature type="domain" description="Acyl-CoA dehydrogenase/oxidase C-terminal" evidence="6">
    <location>
        <begin position="235"/>
        <end position="368"/>
    </location>
</feature>
<evidence type="ECO:0000313" key="8">
    <source>
        <dbReference type="EMBL" id="SVA91741.1"/>
    </source>
</evidence>
<dbReference type="Pfam" id="PF02771">
    <property type="entry name" value="Acyl-CoA_dh_N"/>
    <property type="match status" value="1"/>
</dbReference>
<dbReference type="EMBL" id="UINC01022339">
    <property type="protein sequence ID" value="SVA91741.1"/>
    <property type="molecule type" value="Genomic_DNA"/>
</dbReference>
<dbReference type="Gene3D" id="1.20.140.10">
    <property type="entry name" value="Butyryl-CoA Dehydrogenase, subunit A, domain 3"/>
    <property type="match status" value="1"/>
</dbReference>
<proteinExistence type="inferred from homology"/>
<name>A0A381ZS00_9ZZZZ</name>
<dbReference type="PANTHER" id="PTHR43884:SF20">
    <property type="entry name" value="ACYL-COA DEHYDROGENASE FADE28"/>
    <property type="match status" value="1"/>
</dbReference>
<dbReference type="InterPro" id="IPR009075">
    <property type="entry name" value="AcylCo_DH/oxidase_C"/>
</dbReference>
<dbReference type="Gene3D" id="1.10.540.10">
    <property type="entry name" value="Acyl-CoA dehydrogenase/oxidase, N-terminal domain"/>
    <property type="match status" value="1"/>
</dbReference>
<feature type="domain" description="Acyl-CoA dehydrogenase/oxidase N-terminal" evidence="7">
    <location>
        <begin position="6"/>
        <end position="118"/>
    </location>
</feature>
<accession>A0A381ZS00</accession>
<evidence type="ECO:0000256" key="1">
    <source>
        <dbReference type="ARBA" id="ARBA00001974"/>
    </source>
</evidence>
<dbReference type="InterPro" id="IPR013786">
    <property type="entry name" value="AcylCoA_DH/ox_N"/>
</dbReference>
<comment type="similarity">
    <text evidence="2">Belongs to the acyl-CoA dehydrogenase family.</text>
</comment>
<organism evidence="8">
    <name type="scientific">marine metagenome</name>
    <dbReference type="NCBI Taxonomy" id="408172"/>
    <lineage>
        <taxon>unclassified sequences</taxon>
        <taxon>metagenomes</taxon>
        <taxon>ecological metagenomes</taxon>
    </lineage>
</organism>
<evidence type="ECO:0008006" key="9">
    <source>
        <dbReference type="Google" id="ProtNLM"/>
    </source>
</evidence>
<dbReference type="GO" id="GO:0050660">
    <property type="term" value="F:flavin adenine dinucleotide binding"/>
    <property type="evidence" value="ECO:0007669"/>
    <property type="project" value="InterPro"/>
</dbReference>
<evidence type="ECO:0000259" key="7">
    <source>
        <dbReference type="Pfam" id="PF02771"/>
    </source>
</evidence>
<reference evidence="8" key="1">
    <citation type="submission" date="2018-05" db="EMBL/GenBank/DDBJ databases">
        <authorList>
            <person name="Lanie J.A."/>
            <person name="Ng W.-L."/>
            <person name="Kazmierczak K.M."/>
            <person name="Andrzejewski T.M."/>
            <person name="Davidsen T.M."/>
            <person name="Wayne K.J."/>
            <person name="Tettelin H."/>
            <person name="Glass J.I."/>
            <person name="Rusch D."/>
            <person name="Podicherti R."/>
            <person name="Tsui H.-C.T."/>
            <person name="Winkler M.E."/>
        </authorList>
    </citation>
    <scope>NUCLEOTIDE SEQUENCE</scope>
</reference>
<sequence>MDLSLTETQEMLRSTIRSLVSQEFPTQTLLDMDSKKNPFTTASWNKLTSSGWTSLLIPEIYGGEGGSLTDSAILFQELGRGPVPGPHFSSSVLGTLILLEIGSEDQKAQLLPKLAAGKEIIGLAHTESEYDHEIVGMAASETHDCYILNGTKLFVQDVVGTTQLIITARLQPNKLGLFLVNSSTYGLEIQELDGWSTGVSSVSLNHVRIPKSSLLGTETSNGWVELFAAVERALPVLCAYQIGSWEAVFDMTVEYANKRHQFGVPIGKFQRVQDHIISQINYLDAATLSTYEALWKLDEGKEAAKSSVHLAKALTSEAHYQICNASHEVHAGLGIMREYGLTLHTKLSRTLYHYLGDPKYHKTQLIRSLNL</sequence>